<dbReference type="InterPro" id="IPR014016">
    <property type="entry name" value="UvrD-like_ATP-bd"/>
</dbReference>
<evidence type="ECO:0000256" key="5">
    <source>
        <dbReference type="ARBA" id="ARBA00022806"/>
    </source>
</evidence>
<dbReference type="EC" id="5.6.2.4" evidence="10"/>
<name>A0A1G9NGG1_9FIRM</name>
<dbReference type="InterPro" id="IPR027417">
    <property type="entry name" value="P-loop_NTPase"/>
</dbReference>
<dbReference type="Pfam" id="PF21196">
    <property type="entry name" value="PcrA_UvrD_tudor"/>
    <property type="match status" value="1"/>
</dbReference>
<gene>
    <name evidence="17" type="ORF">SAMN04488692_11069</name>
</gene>
<dbReference type="SUPFAM" id="SSF52540">
    <property type="entry name" value="P-loop containing nucleoside triphosphate hydrolases"/>
    <property type="match status" value="1"/>
</dbReference>
<comment type="similarity">
    <text evidence="1">Belongs to the helicase family. UvrD subfamily.</text>
</comment>
<reference evidence="17 18" key="1">
    <citation type="submission" date="2016-10" db="EMBL/GenBank/DDBJ databases">
        <authorList>
            <person name="de Groot N.N."/>
        </authorList>
    </citation>
    <scope>NUCLEOTIDE SEQUENCE [LARGE SCALE GENOMIC DNA]</scope>
    <source>
        <strain evidence="17 18">SLAS-1</strain>
    </source>
</reference>
<dbReference type="InterPro" id="IPR014017">
    <property type="entry name" value="DNA_helicase_UvrD-like_C"/>
</dbReference>
<dbReference type="GO" id="GO:0003677">
    <property type="term" value="F:DNA binding"/>
    <property type="evidence" value="ECO:0007669"/>
    <property type="project" value="UniProtKB-KW"/>
</dbReference>
<dbReference type="STRING" id="321763.SAMN04488692_11069"/>
<dbReference type="AlphaFoldDB" id="A0A1G9NGG1"/>
<evidence type="ECO:0000256" key="1">
    <source>
        <dbReference type="ARBA" id="ARBA00009922"/>
    </source>
</evidence>
<dbReference type="CDD" id="cd18807">
    <property type="entry name" value="SF1_C_UvrD"/>
    <property type="match status" value="1"/>
</dbReference>
<dbReference type="CDD" id="cd17932">
    <property type="entry name" value="DEXQc_UvrD"/>
    <property type="match status" value="1"/>
</dbReference>
<dbReference type="OrthoDB" id="9810135at2"/>
<evidence type="ECO:0000256" key="11">
    <source>
        <dbReference type="ARBA" id="ARBA00034900"/>
    </source>
</evidence>
<dbReference type="Pfam" id="PF13361">
    <property type="entry name" value="UvrD_C"/>
    <property type="match status" value="1"/>
</dbReference>
<keyword evidence="3 13" id="KW-0547">Nucleotide-binding</keyword>
<evidence type="ECO:0000256" key="8">
    <source>
        <dbReference type="ARBA" id="ARBA00023235"/>
    </source>
</evidence>
<dbReference type="EMBL" id="FNGO01000010">
    <property type="protein sequence ID" value="SDL85626.1"/>
    <property type="molecule type" value="Genomic_DNA"/>
</dbReference>
<comment type="catalytic activity">
    <reaction evidence="12">
        <text>ATP + H2O = ADP + phosphate + H(+)</text>
        <dbReference type="Rhea" id="RHEA:13065"/>
        <dbReference type="ChEBI" id="CHEBI:15377"/>
        <dbReference type="ChEBI" id="CHEBI:15378"/>
        <dbReference type="ChEBI" id="CHEBI:30616"/>
        <dbReference type="ChEBI" id="CHEBI:43474"/>
        <dbReference type="ChEBI" id="CHEBI:456216"/>
        <dbReference type="EC" id="5.6.2.4"/>
    </reaction>
</comment>
<evidence type="ECO:0000256" key="7">
    <source>
        <dbReference type="ARBA" id="ARBA00023125"/>
    </source>
</evidence>
<evidence type="ECO:0000256" key="12">
    <source>
        <dbReference type="ARBA" id="ARBA00048988"/>
    </source>
</evidence>
<evidence type="ECO:0000256" key="9">
    <source>
        <dbReference type="ARBA" id="ARBA00034617"/>
    </source>
</evidence>
<feature type="domain" description="UvrD-like helicase ATP-binding" evidence="15">
    <location>
        <begin position="8"/>
        <end position="286"/>
    </location>
</feature>
<evidence type="ECO:0000256" key="10">
    <source>
        <dbReference type="ARBA" id="ARBA00034808"/>
    </source>
</evidence>
<dbReference type="GO" id="GO:0000725">
    <property type="term" value="P:recombinational repair"/>
    <property type="evidence" value="ECO:0007669"/>
    <property type="project" value="TreeGrafter"/>
</dbReference>
<dbReference type="InterPro" id="IPR013986">
    <property type="entry name" value="DExx_box_DNA_helicase_dom_sf"/>
</dbReference>
<dbReference type="GO" id="GO:0005524">
    <property type="term" value="F:ATP binding"/>
    <property type="evidence" value="ECO:0007669"/>
    <property type="project" value="UniProtKB-UniRule"/>
</dbReference>
<keyword evidence="7" id="KW-0238">DNA-binding</keyword>
<evidence type="ECO:0000313" key="17">
    <source>
        <dbReference type="EMBL" id="SDL85626.1"/>
    </source>
</evidence>
<comment type="catalytic activity">
    <reaction evidence="9">
        <text>Couples ATP hydrolysis with the unwinding of duplex DNA by translocating in the 3'-5' direction.</text>
        <dbReference type="EC" id="5.6.2.4"/>
    </reaction>
</comment>
<evidence type="ECO:0000313" key="18">
    <source>
        <dbReference type="Proteomes" id="UP000199476"/>
    </source>
</evidence>
<keyword evidence="18" id="KW-1185">Reference proteome</keyword>
<sequence>MRNKDILKDLNPAQKKAVRHFQGPALVLAGAGSGKTRVLTHRLAYLIGEYGIDPETILAVTFTNKAADEMKERAASLLGARPESWVGTFHSFAASILRKEAEKIGYNSNYVIYDTADQRALLKEILSDLKIDSSRVKPSLLAVLISNAKSDLVRPEDYEAGAEGRVKSLVPEVYREYEKRMRASNALDFDDLLMKCCQLFGDHERVKSYYQRKYRFLLIDEYQDVNNAQYRLSQHLTGEEENIFAVGDPDQSIYGFRGADISNILNFERDYPRAEVIRLERNYRSQQKILQAAQSVIENNISRKEKDLWSDLGKGGDVVVAELESGKREARYVGKEVDRLIKKDNFAYGDIAVLYRTNSQSRSLEDVFMKKNIPYQIVGGLKFYERREIKDMLAYLRLVYNPQDEASLLRVINTPRRGIGRKTQERVKSFASEHNISVFEAISKPEVIPGLSTTYERRVREFAELIEELRARYEEGTVLDLMSAVIRRTGYKDDLRQKDDKARERIENIGELHNLIREYLQKNNEGGLGDFLEEVKLLSDIDRWEDSTDHVTLMTLHSAKGLEFPAVFMVGMDEGIFPHENCLEDSDEVEEERRLCYVGMTRAQQQLYLTRAKKRRRYGSRKRYEPSRFLSEIDGNVTTREIPGGSRKDSFETGTGWSDSLQKSADKALDNLFTGGEDKKTSEDTSYQPGEIVQHSEFGQGEVLKVSRSRQYGEKIKVRFADGNEKELMVSYAPLEKKN</sequence>
<dbReference type="Gene3D" id="1.10.486.10">
    <property type="entry name" value="PCRA, domain 4"/>
    <property type="match status" value="1"/>
</dbReference>
<dbReference type="GO" id="GO:0009314">
    <property type="term" value="P:response to radiation"/>
    <property type="evidence" value="ECO:0007669"/>
    <property type="project" value="UniProtKB-ARBA"/>
</dbReference>
<dbReference type="GO" id="GO:0043138">
    <property type="term" value="F:3'-5' DNA helicase activity"/>
    <property type="evidence" value="ECO:0007669"/>
    <property type="project" value="UniProtKB-EC"/>
</dbReference>
<organism evidence="17 18">
    <name type="scientific">Halarsenatibacter silvermanii</name>
    <dbReference type="NCBI Taxonomy" id="321763"/>
    <lineage>
        <taxon>Bacteria</taxon>
        <taxon>Bacillati</taxon>
        <taxon>Bacillota</taxon>
        <taxon>Clostridia</taxon>
        <taxon>Halanaerobiales</taxon>
        <taxon>Halarsenatibacteraceae</taxon>
        <taxon>Halarsenatibacter</taxon>
    </lineage>
</organism>
<feature type="binding site" evidence="13">
    <location>
        <begin position="29"/>
        <end position="36"/>
    </location>
    <ligand>
        <name>ATP</name>
        <dbReference type="ChEBI" id="CHEBI:30616"/>
    </ligand>
</feature>
<feature type="domain" description="UvrD-like helicase C-terminal" evidence="16">
    <location>
        <begin position="287"/>
        <end position="561"/>
    </location>
</feature>
<keyword evidence="8" id="KW-0413">Isomerase</keyword>
<protein>
    <recommendedName>
        <fullName evidence="2">ATP-dependent DNA helicase PcrA</fullName>
        <ecNumber evidence="10">5.6.2.4</ecNumber>
    </recommendedName>
    <alternativeName>
        <fullName evidence="11">DNA 3'-5' helicase PcrA</fullName>
    </alternativeName>
</protein>
<proteinExistence type="inferred from homology"/>
<dbReference type="FunFam" id="1.10.10.160:FF:000001">
    <property type="entry name" value="ATP-dependent DNA helicase"/>
    <property type="match status" value="1"/>
</dbReference>
<evidence type="ECO:0000256" key="2">
    <source>
        <dbReference type="ARBA" id="ARBA00014807"/>
    </source>
</evidence>
<evidence type="ECO:0000256" key="13">
    <source>
        <dbReference type="PROSITE-ProRule" id="PRU00560"/>
    </source>
</evidence>
<evidence type="ECO:0000259" key="15">
    <source>
        <dbReference type="PROSITE" id="PS51198"/>
    </source>
</evidence>
<evidence type="ECO:0000256" key="4">
    <source>
        <dbReference type="ARBA" id="ARBA00022801"/>
    </source>
</evidence>
<keyword evidence="4 13" id="KW-0378">Hydrolase</keyword>
<keyword evidence="6 13" id="KW-0067">ATP-binding</keyword>
<dbReference type="PANTHER" id="PTHR11070">
    <property type="entry name" value="UVRD / RECB / PCRA DNA HELICASE FAMILY MEMBER"/>
    <property type="match status" value="1"/>
</dbReference>
<accession>A0A1G9NGG1</accession>
<evidence type="ECO:0000259" key="16">
    <source>
        <dbReference type="PROSITE" id="PS51217"/>
    </source>
</evidence>
<dbReference type="RefSeq" id="WP_089760035.1">
    <property type="nucleotide sequence ID" value="NZ_FNGO01000010.1"/>
</dbReference>
<dbReference type="PROSITE" id="PS51198">
    <property type="entry name" value="UVRD_HELICASE_ATP_BIND"/>
    <property type="match status" value="1"/>
</dbReference>
<dbReference type="Pfam" id="PF00580">
    <property type="entry name" value="UvrD-helicase"/>
    <property type="match status" value="1"/>
</dbReference>
<dbReference type="GO" id="GO:0033202">
    <property type="term" value="C:DNA helicase complex"/>
    <property type="evidence" value="ECO:0007669"/>
    <property type="project" value="TreeGrafter"/>
</dbReference>
<dbReference type="Gene3D" id="1.10.10.160">
    <property type="match status" value="1"/>
</dbReference>
<dbReference type="GO" id="GO:0005829">
    <property type="term" value="C:cytosol"/>
    <property type="evidence" value="ECO:0007669"/>
    <property type="project" value="TreeGrafter"/>
</dbReference>
<dbReference type="GO" id="GO:0016887">
    <property type="term" value="F:ATP hydrolysis activity"/>
    <property type="evidence" value="ECO:0007669"/>
    <property type="project" value="RHEA"/>
</dbReference>
<dbReference type="PROSITE" id="PS51217">
    <property type="entry name" value="UVRD_HELICASE_CTER"/>
    <property type="match status" value="1"/>
</dbReference>
<keyword evidence="5 13" id="KW-0347">Helicase</keyword>
<dbReference type="Gene3D" id="3.40.50.300">
    <property type="entry name" value="P-loop containing nucleotide triphosphate hydrolases"/>
    <property type="match status" value="2"/>
</dbReference>
<dbReference type="FunFam" id="1.10.486.10:FF:000003">
    <property type="entry name" value="ATP-dependent DNA helicase"/>
    <property type="match status" value="1"/>
</dbReference>
<evidence type="ECO:0000256" key="14">
    <source>
        <dbReference type="SAM" id="MobiDB-lite"/>
    </source>
</evidence>
<dbReference type="InterPro" id="IPR000212">
    <property type="entry name" value="DNA_helicase_UvrD/REP"/>
</dbReference>
<evidence type="ECO:0000256" key="6">
    <source>
        <dbReference type="ARBA" id="ARBA00022840"/>
    </source>
</evidence>
<feature type="region of interest" description="Disordered" evidence="14">
    <location>
        <begin position="638"/>
        <end position="657"/>
    </location>
</feature>
<dbReference type="Proteomes" id="UP000199476">
    <property type="component" value="Unassembled WGS sequence"/>
</dbReference>
<dbReference type="PANTHER" id="PTHR11070:SF2">
    <property type="entry name" value="ATP-DEPENDENT DNA HELICASE SRS2"/>
    <property type="match status" value="1"/>
</dbReference>
<evidence type="ECO:0000256" key="3">
    <source>
        <dbReference type="ARBA" id="ARBA00022741"/>
    </source>
</evidence>